<accession>A0A915JN33</accession>
<keyword evidence="2" id="KW-1185">Reference proteome</keyword>
<sequence>MLRKTTDGNLQPNRTGRKFPFGSITLKSGNSRGCRKFTIRILTSFDELVPKRDFVKIEYREPHQTMVGITHRQPIPKPFLRQVGNQFHRDKSDVIRIRQ</sequence>
<proteinExistence type="predicted"/>
<dbReference type="Proteomes" id="UP000887565">
    <property type="component" value="Unplaced"/>
</dbReference>
<evidence type="ECO:0000313" key="3">
    <source>
        <dbReference type="WBParaSite" id="nRc.2.0.1.t27605-RA"/>
    </source>
</evidence>
<name>A0A915JN33_ROMCU</name>
<protein>
    <submittedName>
        <fullName evidence="3">Uncharacterized protein</fullName>
    </submittedName>
</protein>
<dbReference type="AlphaFoldDB" id="A0A915JN33"/>
<reference evidence="3" key="1">
    <citation type="submission" date="2022-11" db="UniProtKB">
        <authorList>
            <consortium name="WormBaseParasite"/>
        </authorList>
    </citation>
    <scope>IDENTIFICATION</scope>
</reference>
<evidence type="ECO:0000313" key="2">
    <source>
        <dbReference type="Proteomes" id="UP000887565"/>
    </source>
</evidence>
<dbReference type="WBParaSite" id="nRc.2.0.1.t27605-RA">
    <property type="protein sequence ID" value="nRc.2.0.1.t27605-RA"/>
    <property type="gene ID" value="nRc.2.0.1.g27605"/>
</dbReference>
<evidence type="ECO:0000256" key="1">
    <source>
        <dbReference type="SAM" id="MobiDB-lite"/>
    </source>
</evidence>
<feature type="region of interest" description="Disordered" evidence="1">
    <location>
        <begin position="1"/>
        <end position="22"/>
    </location>
</feature>
<organism evidence="2 3">
    <name type="scientific">Romanomermis culicivorax</name>
    <name type="common">Nematode worm</name>
    <dbReference type="NCBI Taxonomy" id="13658"/>
    <lineage>
        <taxon>Eukaryota</taxon>
        <taxon>Metazoa</taxon>
        <taxon>Ecdysozoa</taxon>
        <taxon>Nematoda</taxon>
        <taxon>Enoplea</taxon>
        <taxon>Dorylaimia</taxon>
        <taxon>Mermithida</taxon>
        <taxon>Mermithoidea</taxon>
        <taxon>Mermithidae</taxon>
        <taxon>Romanomermis</taxon>
    </lineage>
</organism>